<sequence>MVRHLSKRIDAICRSIILLAAATLTLAASPEQNTAAKPKEATPETKIIKRTQPLAVSIAAPVLMTQPAIMPPPCGPGQYESKDDLCAQWKAADAASSSASWSWWQMLIAGGGLLVGIVTMGAAIAAAFFAKQAANETKKSASAASEAVTEAREANKIAQQTGEAQVRCYLSIQNVQVSLSRESETSSITTFEPNDPNKKDSIYPNIFFKVRNHGNSPAMGVSFNFSIKFMSHFLKDGSHYMQERQSERRFPRDVDDTEDWGEIIPASGELSYDTTLMFSLSEFEHRALNTLDAGLSISLVISIIFSDVFNHKFSEDYCFLGGWKGLSGTSTERGRIDFQAMPIECFETQEELQRRHEERQSN</sequence>
<evidence type="ECO:0000256" key="1">
    <source>
        <dbReference type="SAM" id="Phobius"/>
    </source>
</evidence>
<feature type="transmembrane region" description="Helical" evidence="1">
    <location>
        <begin position="103"/>
        <end position="130"/>
    </location>
</feature>
<dbReference type="EMBL" id="JBHTLS010000118">
    <property type="protein sequence ID" value="MFD1105057.1"/>
    <property type="molecule type" value="Genomic_DNA"/>
</dbReference>
<evidence type="ECO:0000313" key="4">
    <source>
        <dbReference type="Proteomes" id="UP001597203"/>
    </source>
</evidence>
<accession>A0ABW3P053</accession>
<evidence type="ECO:0000313" key="3">
    <source>
        <dbReference type="EMBL" id="MFD1105057.1"/>
    </source>
</evidence>
<keyword evidence="1" id="KW-1133">Transmembrane helix</keyword>
<keyword evidence="1" id="KW-0472">Membrane</keyword>
<protein>
    <submittedName>
        <fullName evidence="3">Uncharacterized protein</fullName>
    </submittedName>
</protein>
<evidence type="ECO:0000256" key="2">
    <source>
        <dbReference type="SAM" id="SignalP"/>
    </source>
</evidence>
<name>A0ABW3P053_9SPHN</name>
<keyword evidence="4" id="KW-1185">Reference proteome</keyword>
<reference evidence="4" key="1">
    <citation type="journal article" date="2019" name="Int. J. Syst. Evol. Microbiol.">
        <title>The Global Catalogue of Microorganisms (GCM) 10K type strain sequencing project: providing services to taxonomists for standard genome sequencing and annotation.</title>
        <authorList>
            <consortium name="The Broad Institute Genomics Platform"/>
            <consortium name="The Broad Institute Genome Sequencing Center for Infectious Disease"/>
            <person name="Wu L."/>
            <person name="Ma J."/>
        </authorList>
    </citation>
    <scope>NUCLEOTIDE SEQUENCE [LARGE SCALE GENOMIC DNA]</scope>
    <source>
        <strain evidence="4">CCUG 54329</strain>
    </source>
</reference>
<keyword evidence="2" id="KW-0732">Signal</keyword>
<dbReference type="RefSeq" id="WP_380910563.1">
    <property type="nucleotide sequence ID" value="NZ_JBHTLS010000118.1"/>
</dbReference>
<feature type="signal peptide" evidence="2">
    <location>
        <begin position="1"/>
        <end position="27"/>
    </location>
</feature>
<gene>
    <name evidence="3" type="ORF">ACFQ24_09250</name>
</gene>
<keyword evidence="1" id="KW-0812">Transmembrane</keyword>
<proteinExistence type="predicted"/>
<feature type="chain" id="PRO_5045418729" evidence="2">
    <location>
        <begin position="28"/>
        <end position="362"/>
    </location>
</feature>
<comment type="caution">
    <text evidence="3">The sequence shown here is derived from an EMBL/GenBank/DDBJ whole genome shotgun (WGS) entry which is preliminary data.</text>
</comment>
<organism evidence="3 4">
    <name type="scientific">Sphingobium olei</name>
    <dbReference type="NCBI Taxonomy" id="420955"/>
    <lineage>
        <taxon>Bacteria</taxon>
        <taxon>Pseudomonadati</taxon>
        <taxon>Pseudomonadota</taxon>
        <taxon>Alphaproteobacteria</taxon>
        <taxon>Sphingomonadales</taxon>
        <taxon>Sphingomonadaceae</taxon>
        <taxon>Sphingobium</taxon>
    </lineage>
</organism>
<dbReference type="Proteomes" id="UP001597203">
    <property type="component" value="Unassembled WGS sequence"/>
</dbReference>